<name>A0A0B7NKI9_9FUNG</name>
<organism evidence="1 2">
    <name type="scientific">Parasitella parasitica</name>
    <dbReference type="NCBI Taxonomy" id="35722"/>
    <lineage>
        <taxon>Eukaryota</taxon>
        <taxon>Fungi</taxon>
        <taxon>Fungi incertae sedis</taxon>
        <taxon>Mucoromycota</taxon>
        <taxon>Mucoromycotina</taxon>
        <taxon>Mucoromycetes</taxon>
        <taxon>Mucorales</taxon>
        <taxon>Mucorineae</taxon>
        <taxon>Mucoraceae</taxon>
        <taxon>Parasitella</taxon>
    </lineage>
</organism>
<evidence type="ECO:0000313" key="1">
    <source>
        <dbReference type="EMBL" id="CEP16019.1"/>
    </source>
</evidence>
<protein>
    <submittedName>
        <fullName evidence="1">Uncharacterized protein</fullName>
    </submittedName>
</protein>
<reference evidence="1 2" key="1">
    <citation type="submission" date="2014-09" db="EMBL/GenBank/DDBJ databases">
        <authorList>
            <person name="Ellenberger Sabrina"/>
        </authorList>
    </citation>
    <scope>NUCLEOTIDE SEQUENCE [LARGE SCALE GENOMIC DNA]</scope>
    <source>
        <strain evidence="1 2">CBS 412.66</strain>
    </source>
</reference>
<proteinExistence type="predicted"/>
<dbReference type="Proteomes" id="UP000054107">
    <property type="component" value="Unassembled WGS sequence"/>
</dbReference>
<evidence type="ECO:0000313" key="2">
    <source>
        <dbReference type="Proteomes" id="UP000054107"/>
    </source>
</evidence>
<sequence>MQYLPPQMGQACYNILYLRFREHARLDRPVNFHIGMLSQQLPLLQSSELEDNTDFESDNDLMEFDITLSRPLTELDL</sequence>
<dbReference type="AlphaFoldDB" id="A0A0B7NKI9"/>
<dbReference type="EMBL" id="LN732826">
    <property type="protein sequence ID" value="CEP16019.1"/>
    <property type="molecule type" value="Genomic_DNA"/>
</dbReference>
<gene>
    <name evidence="1" type="primary">PARPA_10273.1 scaffold 40051</name>
</gene>
<keyword evidence="2" id="KW-1185">Reference proteome</keyword>
<accession>A0A0B7NKI9</accession>